<keyword evidence="7" id="KW-0963">Cytoplasm</keyword>
<keyword evidence="16 25" id="KW-1133">Transmembrane helix</keyword>
<feature type="domain" description="Cadherin" evidence="26">
    <location>
        <begin position="441"/>
        <end position="548"/>
    </location>
</feature>
<keyword evidence="6" id="KW-1003">Cell membrane</keyword>
<dbReference type="GO" id="GO:0000902">
    <property type="term" value="P:cell morphogenesis"/>
    <property type="evidence" value="ECO:0007669"/>
    <property type="project" value="TreeGrafter"/>
</dbReference>
<evidence type="ECO:0000256" key="6">
    <source>
        <dbReference type="ARBA" id="ARBA00022475"/>
    </source>
</evidence>
<evidence type="ECO:0000256" key="2">
    <source>
        <dbReference type="ARBA" id="ARBA00004251"/>
    </source>
</evidence>
<evidence type="ECO:0000256" key="17">
    <source>
        <dbReference type="ARBA" id="ARBA00023034"/>
    </source>
</evidence>
<dbReference type="FunFam" id="2.60.40.60:FF:000022">
    <property type="entry name" value="Cadherin 2"/>
    <property type="match status" value="1"/>
</dbReference>
<evidence type="ECO:0000256" key="3">
    <source>
        <dbReference type="ARBA" id="ARBA00004496"/>
    </source>
</evidence>
<dbReference type="AlphaFoldDB" id="A0A8C7FGK5"/>
<keyword evidence="19" id="KW-0325">Glycoprotein</keyword>
<dbReference type="PROSITE" id="PS50268">
    <property type="entry name" value="CADHERIN_2"/>
    <property type="match status" value="4"/>
</dbReference>
<reference evidence="27" key="2">
    <citation type="submission" date="2025-09" db="UniProtKB">
        <authorList>
            <consortium name="Ensembl"/>
        </authorList>
    </citation>
    <scope>IDENTIFICATION</scope>
</reference>
<keyword evidence="10" id="KW-0732">Signal</keyword>
<proteinExistence type="predicted"/>
<dbReference type="GO" id="GO:0007498">
    <property type="term" value="P:mesoderm development"/>
    <property type="evidence" value="ECO:0007669"/>
    <property type="project" value="UniProtKB-ARBA"/>
</dbReference>
<evidence type="ECO:0000256" key="16">
    <source>
        <dbReference type="ARBA" id="ARBA00022989"/>
    </source>
</evidence>
<evidence type="ECO:0000256" key="18">
    <source>
        <dbReference type="ARBA" id="ARBA00023136"/>
    </source>
</evidence>
<evidence type="ECO:0000256" key="23">
    <source>
        <dbReference type="RuleBase" id="RU004357"/>
    </source>
</evidence>
<evidence type="ECO:0000313" key="28">
    <source>
        <dbReference type="Proteomes" id="UP000694557"/>
    </source>
</evidence>
<keyword evidence="9" id="KW-0479">Metal-binding</keyword>
<feature type="compositionally biased region" description="Low complexity" evidence="24">
    <location>
        <begin position="716"/>
        <end position="728"/>
    </location>
</feature>
<dbReference type="GO" id="GO:0001841">
    <property type="term" value="P:neural tube formation"/>
    <property type="evidence" value="ECO:0007669"/>
    <property type="project" value="UniProtKB-ARBA"/>
</dbReference>
<dbReference type="Pfam" id="PF08758">
    <property type="entry name" value="Cadherin_pro"/>
    <property type="match status" value="1"/>
</dbReference>
<keyword evidence="8 22" id="KW-0812">Transmembrane</keyword>
<dbReference type="GeneTree" id="ENSGT00940000154848"/>
<dbReference type="GO" id="GO:0060027">
    <property type="term" value="P:convergent extension involved in gastrulation"/>
    <property type="evidence" value="ECO:0007669"/>
    <property type="project" value="UniProtKB-ARBA"/>
</dbReference>
<dbReference type="PRINTS" id="PR00205">
    <property type="entry name" value="CADHERIN"/>
</dbReference>
<evidence type="ECO:0000256" key="13">
    <source>
        <dbReference type="ARBA" id="ARBA00022837"/>
    </source>
</evidence>
<dbReference type="FunFam" id="2.60.40.60:FF:000095">
    <property type="entry name" value="Cadherin 13"/>
    <property type="match status" value="1"/>
</dbReference>
<evidence type="ECO:0000256" key="21">
    <source>
        <dbReference type="PROSITE-ProRule" id="PRU00043"/>
    </source>
</evidence>
<feature type="domain" description="Cadherin" evidence="26">
    <location>
        <begin position="329"/>
        <end position="440"/>
    </location>
</feature>
<dbReference type="InterPro" id="IPR000233">
    <property type="entry name" value="Cadherin_Y-type_LIR"/>
</dbReference>
<protein>
    <recommendedName>
        <fullName evidence="20">Cadherin-1</fullName>
    </recommendedName>
</protein>
<dbReference type="FunFam" id="4.10.900.10:FF:000001">
    <property type="entry name" value="Cadherin 2"/>
    <property type="match status" value="1"/>
</dbReference>
<dbReference type="GO" id="GO:0005509">
    <property type="term" value="F:calcium ion binding"/>
    <property type="evidence" value="ECO:0007669"/>
    <property type="project" value="UniProtKB-UniRule"/>
</dbReference>
<evidence type="ECO:0000256" key="1">
    <source>
        <dbReference type="ARBA" id="ARBA00004177"/>
    </source>
</evidence>
<dbReference type="FunFam" id="2.60.40.60:FF:000011">
    <property type="entry name" value="Cadherin 1"/>
    <property type="match status" value="1"/>
</dbReference>
<keyword evidence="11" id="KW-0677">Repeat</keyword>
<organism evidence="27 28">
    <name type="scientific">Oncorhynchus kisutch</name>
    <name type="common">Coho salmon</name>
    <name type="synonym">Salmo kisutch</name>
    <dbReference type="NCBI Taxonomy" id="8019"/>
    <lineage>
        <taxon>Eukaryota</taxon>
        <taxon>Metazoa</taxon>
        <taxon>Chordata</taxon>
        <taxon>Craniata</taxon>
        <taxon>Vertebrata</taxon>
        <taxon>Euteleostomi</taxon>
        <taxon>Actinopterygii</taxon>
        <taxon>Neopterygii</taxon>
        <taxon>Teleostei</taxon>
        <taxon>Protacanthopterygii</taxon>
        <taxon>Salmoniformes</taxon>
        <taxon>Salmonidae</taxon>
        <taxon>Salmoninae</taxon>
        <taxon>Oncorhynchus</taxon>
    </lineage>
</organism>
<dbReference type="GO" id="GO:0044331">
    <property type="term" value="P:cell-cell adhesion mediated by cadherin"/>
    <property type="evidence" value="ECO:0007669"/>
    <property type="project" value="TreeGrafter"/>
</dbReference>
<evidence type="ECO:0000256" key="19">
    <source>
        <dbReference type="ARBA" id="ARBA00023180"/>
    </source>
</evidence>
<evidence type="ECO:0000256" key="11">
    <source>
        <dbReference type="ARBA" id="ARBA00022737"/>
    </source>
</evidence>
<dbReference type="Proteomes" id="UP000694557">
    <property type="component" value="Unassembled WGS sequence"/>
</dbReference>
<dbReference type="InterPro" id="IPR039808">
    <property type="entry name" value="Cadherin"/>
</dbReference>
<comment type="subcellular location">
    <subcellularLocation>
        <location evidence="4">Cell junction</location>
        <location evidence="4">Adherens junction</location>
    </subcellularLocation>
    <subcellularLocation>
        <location evidence="2 22">Cell membrane</location>
        <topology evidence="2 22">Single-pass type I membrane protein</topology>
    </subcellularLocation>
    <subcellularLocation>
        <location evidence="3">Cytoplasm</location>
    </subcellularLocation>
    <subcellularLocation>
        <location evidence="1">Endosome</location>
    </subcellularLocation>
    <subcellularLocation>
        <location evidence="5">Golgi apparatus</location>
        <location evidence="5">trans-Golgi network</location>
    </subcellularLocation>
</comment>
<evidence type="ECO:0000256" key="5">
    <source>
        <dbReference type="ARBA" id="ARBA00004601"/>
    </source>
</evidence>
<keyword evidence="18 25" id="KW-0472">Membrane</keyword>
<dbReference type="GO" id="GO:0016342">
    <property type="term" value="C:catenin complex"/>
    <property type="evidence" value="ECO:0007669"/>
    <property type="project" value="TreeGrafter"/>
</dbReference>
<dbReference type="InterPro" id="IPR002126">
    <property type="entry name" value="Cadherin-like_dom"/>
</dbReference>
<dbReference type="GO" id="GO:0005768">
    <property type="term" value="C:endosome"/>
    <property type="evidence" value="ECO:0007669"/>
    <property type="project" value="UniProtKB-SubCell"/>
</dbReference>
<evidence type="ECO:0000256" key="7">
    <source>
        <dbReference type="ARBA" id="ARBA00022490"/>
    </source>
</evidence>
<dbReference type="GO" id="GO:0005912">
    <property type="term" value="C:adherens junction"/>
    <property type="evidence" value="ECO:0007669"/>
    <property type="project" value="UniProtKB-SubCell"/>
</dbReference>
<feature type="transmembrane region" description="Helical" evidence="25">
    <location>
        <begin position="584"/>
        <end position="606"/>
    </location>
</feature>
<dbReference type="FunFam" id="2.60.40.60:FF:000019">
    <property type="entry name" value="Cadherin 2"/>
    <property type="match status" value="1"/>
</dbReference>
<dbReference type="CDD" id="cd11304">
    <property type="entry name" value="Cadherin_repeat"/>
    <property type="match status" value="3"/>
</dbReference>
<keyword evidence="15" id="KW-0965">Cell junction</keyword>
<reference evidence="27" key="1">
    <citation type="submission" date="2025-08" db="UniProtKB">
        <authorList>
            <consortium name="Ensembl"/>
        </authorList>
    </citation>
    <scope>IDENTIFICATION</scope>
</reference>
<keyword evidence="14 22" id="KW-0130">Cell adhesion</keyword>
<evidence type="ECO:0000256" key="24">
    <source>
        <dbReference type="SAM" id="MobiDB-lite"/>
    </source>
</evidence>
<gene>
    <name evidence="27" type="primary">cdh31</name>
</gene>
<dbReference type="GO" id="GO:0030010">
    <property type="term" value="P:establishment of cell polarity"/>
    <property type="evidence" value="ECO:0007669"/>
    <property type="project" value="UniProtKB-ARBA"/>
</dbReference>
<keyword evidence="12" id="KW-0967">Endosome</keyword>
<keyword evidence="28" id="KW-1185">Reference proteome</keyword>
<dbReference type="GO" id="GO:0042074">
    <property type="term" value="P:cell migration involved in gastrulation"/>
    <property type="evidence" value="ECO:0007669"/>
    <property type="project" value="UniProtKB-ARBA"/>
</dbReference>
<dbReference type="GO" id="GO:0008013">
    <property type="term" value="F:beta-catenin binding"/>
    <property type="evidence" value="ECO:0007669"/>
    <property type="project" value="TreeGrafter"/>
</dbReference>
<dbReference type="Gene3D" id="2.60.40.60">
    <property type="entry name" value="Cadherins"/>
    <property type="match status" value="5"/>
</dbReference>
<dbReference type="InterPro" id="IPR014868">
    <property type="entry name" value="Cadherin_pro_dom"/>
</dbReference>
<evidence type="ECO:0000256" key="22">
    <source>
        <dbReference type="RuleBase" id="RU003318"/>
    </source>
</evidence>
<feature type="region of interest" description="Disordered" evidence="24">
    <location>
        <begin position="715"/>
        <end position="736"/>
    </location>
</feature>
<evidence type="ECO:0000256" key="15">
    <source>
        <dbReference type="ARBA" id="ARBA00022949"/>
    </source>
</evidence>
<dbReference type="GO" id="GO:0001764">
    <property type="term" value="P:neuron migration"/>
    <property type="evidence" value="ECO:0007669"/>
    <property type="project" value="UniProtKB-ARBA"/>
</dbReference>
<dbReference type="GO" id="GO:0007043">
    <property type="term" value="P:cell-cell junction assembly"/>
    <property type="evidence" value="ECO:0007669"/>
    <property type="project" value="TreeGrafter"/>
</dbReference>
<dbReference type="Pfam" id="PF01049">
    <property type="entry name" value="CADH_Y-type_LIR"/>
    <property type="match status" value="1"/>
</dbReference>
<dbReference type="InterPro" id="IPR027397">
    <property type="entry name" value="Catenin-bd_sf"/>
</dbReference>
<evidence type="ECO:0000256" key="10">
    <source>
        <dbReference type="ARBA" id="ARBA00022729"/>
    </source>
</evidence>
<dbReference type="GO" id="GO:0007398">
    <property type="term" value="P:ectoderm development"/>
    <property type="evidence" value="ECO:0007669"/>
    <property type="project" value="UniProtKB-ARBA"/>
</dbReference>
<evidence type="ECO:0000256" key="14">
    <source>
        <dbReference type="ARBA" id="ARBA00022889"/>
    </source>
</evidence>
<dbReference type="Gene3D" id="4.10.900.10">
    <property type="entry name" value="TCF3-CBD (Catenin binding domain)"/>
    <property type="match status" value="1"/>
</dbReference>
<keyword evidence="13 21" id="KW-0106">Calcium</keyword>
<evidence type="ECO:0000256" key="8">
    <source>
        <dbReference type="ARBA" id="ARBA00022692"/>
    </source>
</evidence>
<evidence type="ECO:0000256" key="25">
    <source>
        <dbReference type="SAM" id="Phobius"/>
    </source>
</evidence>
<dbReference type="SUPFAM" id="SSF49313">
    <property type="entry name" value="Cadherin-like"/>
    <property type="match status" value="5"/>
</dbReference>
<feature type="domain" description="Cadherin" evidence="26">
    <location>
        <begin position="217"/>
        <end position="328"/>
    </location>
</feature>
<keyword evidence="17" id="KW-0333">Golgi apparatus</keyword>
<evidence type="ECO:0000256" key="9">
    <source>
        <dbReference type="ARBA" id="ARBA00022723"/>
    </source>
</evidence>
<dbReference type="PANTHER" id="PTHR24027:SF319">
    <property type="entry name" value="CADHERIN-1"/>
    <property type="match status" value="1"/>
</dbReference>
<dbReference type="PROSITE" id="PS00232">
    <property type="entry name" value="CADHERIN_1"/>
    <property type="match status" value="3"/>
</dbReference>
<accession>A0A8C7FGK5</accession>
<dbReference type="GO" id="GO:0016339">
    <property type="term" value="P:calcium-dependent cell-cell adhesion via plasma membrane cell adhesion molecules"/>
    <property type="evidence" value="ECO:0007669"/>
    <property type="project" value="TreeGrafter"/>
</dbReference>
<dbReference type="SMART" id="SM00112">
    <property type="entry name" value="CA"/>
    <property type="match status" value="4"/>
</dbReference>
<evidence type="ECO:0000259" key="26">
    <source>
        <dbReference type="PROSITE" id="PS50268"/>
    </source>
</evidence>
<evidence type="ECO:0000313" key="27">
    <source>
        <dbReference type="Ensembl" id="ENSOKIP00005027801.1"/>
    </source>
</evidence>
<dbReference type="GO" id="GO:0007156">
    <property type="term" value="P:homophilic cell adhesion via plasma membrane adhesion molecules"/>
    <property type="evidence" value="ECO:0007669"/>
    <property type="project" value="InterPro"/>
</dbReference>
<evidence type="ECO:0000256" key="4">
    <source>
        <dbReference type="ARBA" id="ARBA00004536"/>
    </source>
</evidence>
<name>A0A8C7FGK5_ONCKI</name>
<dbReference type="GO" id="GO:0005794">
    <property type="term" value="C:Golgi apparatus"/>
    <property type="evidence" value="ECO:0007669"/>
    <property type="project" value="UniProtKB-SubCell"/>
</dbReference>
<evidence type="ECO:0000256" key="20">
    <source>
        <dbReference type="ARBA" id="ARBA00023893"/>
    </source>
</evidence>
<dbReference type="InterPro" id="IPR020894">
    <property type="entry name" value="Cadherin_CS"/>
</dbReference>
<sequence>EKQNCRSLNTIFRTSFLFHSEDSRFKVDGDGTLKLKRGVTLHNGHKEFYVSTQSKGKKITVPVRVLHEARHCHHHHHEMTTQPQPGSSLSLPVLNFPKSSGGLKRRKRDWVIPPINFPENDRGPFPKNMVQIRSNNDKEVKILYSITGPGADQPPVGLFTVDKNSGFLYVTQPLDREKKDKYVLLAHAVAVGEGKAEAPMDIIVEVIDMNDNKPVFTQDPFTGTVPEASKPGDEVMQVTATDADKEGSAHSDVRYTILSQEPPLPSLNMFVINPVTGMIRVNAAGLDRENILKYTLKIQAADLEGNGLTSFGKAIITVTDSNDNAPQFVTPSYTVSVPENKVDALVVKMPVTDGDDPHSSAWATTFKIVDGDPQGLFNVSTGPSKLEGIITTAKPLDFEKNNKYTLLVTVANEVPFAVPLPTSTATVIVNVEDVNEAPVFSPVEKMIKKPEDLPVDSDLVLYTATDPDTARNQKVTYKIRNDLAGWLSINKDTGLIKVKSPMDRESTFVQDNKYSVVVLGTDNDEIPATGTGTLIIELEDVNDNPPTIDERMIKVCNKESSPQLLSITDKDGAELLYYPPFKTIVLFDALCVCCAPVLSLLLLMFLRKRGGEKKEPLLQEDDVRDNIYYYDEEGGGEDDQDFDLSVLHRGLDNRPDVFRNDIAPTMARPEYRPRPANPADIGNFIDDNLKAADNDPTAPPYDSLLVFDYEGGGSEAGSLSSLNSSSSGDDQDYDLLQQWGPRFKKLSDMYGGGED</sequence>
<comment type="function">
    <text evidence="23">Cadherins are calcium-dependent cell adhesion proteins.</text>
</comment>
<dbReference type="GO" id="GO:0034332">
    <property type="term" value="P:adherens junction organization"/>
    <property type="evidence" value="ECO:0007669"/>
    <property type="project" value="UniProtKB-ARBA"/>
</dbReference>
<feature type="domain" description="Cadherin" evidence="26">
    <location>
        <begin position="134"/>
        <end position="216"/>
    </location>
</feature>
<dbReference type="GO" id="GO:0045296">
    <property type="term" value="F:cadherin binding"/>
    <property type="evidence" value="ECO:0007669"/>
    <property type="project" value="TreeGrafter"/>
</dbReference>
<dbReference type="Ensembl" id="ENSOKIT00005029445.1">
    <property type="protein sequence ID" value="ENSOKIP00005027801.1"/>
    <property type="gene ID" value="ENSOKIG00005011040.1"/>
</dbReference>
<dbReference type="Pfam" id="PF00028">
    <property type="entry name" value="Cadherin"/>
    <property type="match status" value="4"/>
</dbReference>
<dbReference type="InterPro" id="IPR015919">
    <property type="entry name" value="Cadherin-like_sf"/>
</dbReference>
<dbReference type="PANTHER" id="PTHR24027">
    <property type="entry name" value="CADHERIN-23"/>
    <property type="match status" value="1"/>
</dbReference>
<evidence type="ECO:0000256" key="12">
    <source>
        <dbReference type="ARBA" id="ARBA00022753"/>
    </source>
</evidence>